<name>A0ACB7SFX3_HYAAI</name>
<dbReference type="Proteomes" id="UP000821845">
    <property type="component" value="Chromosome 4"/>
</dbReference>
<sequence length="98" mass="10485">MKSRKALKGHNFVTSGLREPWVKKVAAYTVIVVTQVNHSQSVDKPPVEVCTANALGANTCSAVARTDEIVVGVSFLNAAYATAKPPTLRQLLRLPALV</sequence>
<organism evidence="1 2">
    <name type="scientific">Hyalomma asiaticum</name>
    <name type="common">Tick</name>
    <dbReference type="NCBI Taxonomy" id="266040"/>
    <lineage>
        <taxon>Eukaryota</taxon>
        <taxon>Metazoa</taxon>
        <taxon>Ecdysozoa</taxon>
        <taxon>Arthropoda</taxon>
        <taxon>Chelicerata</taxon>
        <taxon>Arachnida</taxon>
        <taxon>Acari</taxon>
        <taxon>Parasitiformes</taxon>
        <taxon>Ixodida</taxon>
        <taxon>Ixodoidea</taxon>
        <taxon>Ixodidae</taxon>
        <taxon>Hyalomminae</taxon>
        <taxon>Hyalomma</taxon>
    </lineage>
</organism>
<comment type="caution">
    <text evidence="1">The sequence shown here is derived from an EMBL/GenBank/DDBJ whole genome shotgun (WGS) entry which is preliminary data.</text>
</comment>
<gene>
    <name evidence="1" type="ORF">HPB50_018611</name>
</gene>
<protein>
    <submittedName>
        <fullName evidence="1">Uncharacterized protein</fullName>
    </submittedName>
</protein>
<accession>A0ACB7SFX3</accession>
<evidence type="ECO:0000313" key="1">
    <source>
        <dbReference type="EMBL" id="KAH6933856.1"/>
    </source>
</evidence>
<evidence type="ECO:0000313" key="2">
    <source>
        <dbReference type="Proteomes" id="UP000821845"/>
    </source>
</evidence>
<reference evidence="1" key="1">
    <citation type="submission" date="2020-05" db="EMBL/GenBank/DDBJ databases">
        <title>Large-scale comparative analyses of tick genomes elucidate their genetic diversity and vector capacities.</title>
        <authorList>
            <person name="Jia N."/>
            <person name="Wang J."/>
            <person name="Shi W."/>
            <person name="Du L."/>
            <person name="Sun Y."/>
            <person name="Zhan W."/>
            <person name="Jiang J."/>
            <person name="Wang Q."/>
            <person name="Zhang B."/>
            <person name="Ji P."/>
            <person name="Sakyi L.B."/>
            <person name="Cui X."/>
            <person name="Yuan T."/>
            <person name="Jiang B."/>
            <person name="Yang W."/>
            <person name="Lam T.T.-Y."/>
            <person name="Chang Q."/>
            <person name="Ding S."/>
            <person name="Wang X."/>
            <person name="Zhu J."/>
            <person name="Ruan X."/>
            <person name="Zhao L."/>
            <person name="Wei J."/>
            <person name="Que T."/>
            <person name="Du C."/>
            <person name="Cheng J."/>
            <person name="Dai P."/>
            <person name="Han X."/>
            <person name="Huang E."/>
            <person name="Gao Y."/>
            <person name="Liu J."/>
            <person name="Shao H."/>
            <person name="Ye R."/>
            <person name="Li L."/>
            <person name="Wei W."/>
            <person name="Wang X."/>
            <person name="Wang C."/>
            <person name="Yang T."/>
            <person name="Huo Q."/>
            <person name="Li W."/>
            <person name="Guo W."/>
            <person name="Chen H."/>
            <person name="Zhou L."/>
            <person name="Ni X."/>
            <person name="Tian J."/>
            <person name="Zhou Y."/>
            <person name="Sheng Y."/>
            <person name="Liu T."/>
            <person name="Pan Y."/>
            <person name="Xia L."/>
            <person name="Li J."/>
            <person name="Zhao F."/>
            <person name="Cao W."/>
        </authorList>
    </citation>
    <scope>NUCLEOTIDE SEQUENCE</scope>
    <source>
        <strain evidence="1">Hyas-2018</strain>
    </source>
</reference>
<proteinExistence type="predicted"/>
<dbReference type="EMBL" id="CM023484">
    <property type="protein sequence ID" value="KAH6933856.1"/>
    <property type="molecule type" value="Genomic_DNA"/>
</dbReference>
<keyword evidence="2" id="KW-1185">Reference proteome</keyword>